<sequence length="261" mass="28785">MHLDSLHEEGATSSLSLIRNDSLVCFVHHRCRTNHSVRHATFSKIPPSTVGIQFTFITLNILSQMYGRRTKGAHMFTVLASNGVADVILLLRCYVVWGKRWKIIIAPICAFIISHVAAIIVMATSATTLLPSVIAGTTAFNTLLLSSLIAFRLYRMSRHTKEYLGPRPKNMYNALITISLESGILYAAFLLFILAMTLDDYSVNSAIIDLCIRSWSVIAAMMPTIIVVRVALGISLDDEEGSIKSIRGTGDSDSLYSKDSE</sequence>
<keyword evidence="1" id="KW-0472">Membrane</keyword>
<keyword evidence="1" id="KW-1133">Transmembrane helix</keyword>
<dbReference type="Proteomes" id="UP000054988">
    <property type="component" value="Unassembled WGS sequence"/>
</dbReference>
<evidence type="ECO:0000313" key="2">
    <source>
        <dbReference type="EMBL" id="KTB34454.1"/>
    </source>
</evidence>
<protein>
    <submittedName>
        <fullName evidence="2">Uncharacterized protein</fullName>
    </submittedName>
</protein>
<dbReference type="EMBL" id="LATX01002076">
    <property type="protein sequence ID" value="KTB34454.1"/>
    <property type="molecule type" value="Genomic_DNA"/>
</dbReference>
<keyword evidence="1" id="KW-0812">Transmembrane</keyword>
<feature type="transmembrane region" description="Helical" evidence="1">
    <location>
        <begin position="129"/>
        <end position="151"/>
    </location>
</feature>
<evidence type="ECO:0000256" key="1">
    <source>
        <dbReference type="SAM" id="Phobius"/>
    </source>
</evidence>
<gene>
    <name evidence="2" type="ORF">WG66_12977</name>
</gene>
<feature type="transmembrane region" description="Helical" evidence="1">
    <location>
        <begin position="215"/>
        <end position="236"/>
    </location>
</feature>
<name>A0A0W0FDR5_MONRR</name>
<dbReference type="AlphaFoldDB" id="A0A0W0FDR5"/>
<feature type="transmembrane region" description="Helical" evidence="1">
    <location>
        <begin position="103"/>
        <end position="123"/>
    </location>
</feature>
<reference evidence="2 3" key="1">
    <citation type="submission" date="2015-12" db="EMBL/GenBank/DDBJ databases">
        <title>Draft genome sequence of Moniliophthora roreri, the causal agent of frosty pod rot of cacao.</title>
        <authorList>
            <person name="Aime M.C."/>
            <person name="Diaz-Valderrama J.R."/>
            <person name="Kijpornyongpan T."/>
            <person name="Phillips-Mora W."/>
        </authorList>
    </citation>
    <scope>NUCLEOTIDE SEQUENCE [LARGE SCALE GENOMIC DNA]</scope>
    <source>
        <strain evidence="2 3">MCA 2952</strain>
    </source>
</reference>
<comment type="caution">
    <text evidence="2">The sequence shown here is derived from an EMBL/GenBank/DDBJ whole genome shotgun (WGS) entry which is preliminary data.</text>
</comment>
<accession>A0A0W0FDR5</accession>
<evidence type="ECO:0000313" key="3">
    <source>
        <dbReference type="Proteomes" id="UP000054988"/>
    </source>
</evidence>
<organism evidence="2 3">
    <name type="scientific">Moniliophthora roreri</name>
    <name type="common">Frosty pod rot fungus</name>
    <name type="synonym">Monilia roreri</name>
    <dbReference type="NCBI Taxonomy" id="221103"/>
    <lineage>
        <taxon>Eukaryota</taxon>
        <taxon>Fungi</taxon>
        <taxon>Dikarya</taxon>
        <taxon>Basidiomycota</taxon>
        <taxon>Agaricomycotina</taxon>
        <taxon>Agaricomycetes</taxon>
        <taxon>Agaricomycetidae</taxon>
        <taxon>Agaricales</taxon>
        <taxon>Marasmiineae</taxon>
        <taxon>Marasmiaceae</taxon>
        <taxon>Moniliophthora</taxon>
    </lineage>
</organism>
<feature type="transmembrane region" description="Helical" evidence="1">
    <location>
        <begin position="72"/>
        <end position="91"/>
    </location>
</feature>
<feature type="transmembrane region" description="Helical" evidence="1">
    <location>
        <begin position="172"/>
        <end position="195"/>
    </location>
</feature>
<proteinExistence type="predicted"/>